<proteinExistence type="predicted"/>
<dbReference type="eggNOG" id="ENOG503140Y">
    <property type="taxonomic scope" value="Bacteria"/>
</dbReference>
<evidence type="ECO:0000313" key="2">
    <source>
        <dbReference type="EMBL" id="EGV16725.1"/>
    </source>
</evidence>
<organism evidence="2 3">
    <name type="scientific">Thiocapsa marina 5811</name>
    <dbReference type="NCBI Taxonomy" id="768671"/>
    <lineage>
        <taxon>Bacteria</taxon>
        <taxon>Pseudomonadati</taxon>
        <taxon>Pseudomonadota</taxon>
        <taxon>Gammaproteobacteria</taxon>
        <taxon>Chromatiales</taxon>
        <taxon>Chromatiaceae</taxon>
        <taxon>Thiocapsa</taxon>
    </lineage>
</organism>
<dbReference type="STRING" id="768671.ThimaDRAFT_4095"/>
<accession>F9UGP2</accession>
<reference evidence="2 3" key="1">
    <citation type="submission" date="2011-06" db="EMBL/GenBank/DDBJ databases">
        <title>The draft genome of Thiocapsa marina 5811.</title>
        <authorList>
            <consortium name="US DOE Joint Genome Institute (JGI-PGF)"/>
            <person name="Lucas S."/>
            <person name="Han J."/>
            <person name="Cheng J.-F."/>
            <person name="Goodwin L."/>
            <person name="Pitluck S."/>
            <person name="Peters L."/>
            <person name="Land M.L."/>
            <person name="Hauser L."/>
            <person name="Vogl K."/>
            <person name="Liu Z."/>
            <person name="Imhoff J."/>
            <person name="Thiel V."/>
            <person name="Frigaard N.-U."/>
            <person name="Bryant D."/>
            <person name="Woyke T.J."/>
        </authorList>
    </citation>
    <scope>NUCLEOTIDE SEQUENCE [LARGE SCALE GENOMIC DNA]</scope>
    <source>
        <strain evidence="2 3">5811</strain>
    </source>
</reference>
<dbReference type="RefSeq" id="WP_007194967.1">
    <property type="nucleotide sequence ID" value="NZ_AFWV01000015.1"/>
</dbReference>
<keyword evidence="3" id="KW-1185">Reference proteome</keyword>
<evidence type="ECO:0000313" key="3">
    <source>
        <dbReference type="Proteomes" id="UP000005459"/>
    </source>
</evidence>
<dbReference type="OrthoDB" id="5296242at2"/>
<protein>
    <submittedName>
        <fullName evidence="2">Uncharacterized protein</fullName>
    </submittedName>
</protein>
<dbReference type="EMBL" id="AFWV01000015">
    <property type="protein sequence ID" value="EGV16725.1"/>
    <property type="molecule type" value="Genomic_DNA"/>
</dbReference>
<evidence type="ECO:0000256" key="1">
    <source>
        <dbReference type="SAM" id="MobiDB-lite"/>
    </source>
</evidence>
<name>F9UGP2_9GAMM</name>
<gene>
    <name evidence="2" type="ORF">ThimaDRAFT_4095</name>
</gene>
<sequence>MADYLTRETFFRPDEAVAHEQTRIPATLYNGLQLLLRRSTGSAVFIPIRSMQYQAVVDREEVVFVDSHGGYAYQDGEGGRLIRIAWRPAVGRESISNPVDCEIVYYFRDLRETQTRLIGEIQAVIKQMLERRRNTDGPTQTPRVLTLKRPA</sequence>
<feature type="region of interest" description="Disordered" evidence="1">
    <location>
        <begin position="132"/>
        <end position="151"/>
    </location>
</feature>
<dbReference type="Proteomes" id="UP000005459">
    <property type="component" value="Unassembled WGS sequence"/>
</dbReference>
<dbReference type="AlphaFoldDB" id="F9UGP2"/>